<feature type="compositionally biased region" description="Polar residues" evidence="4">
    <location>
        <begin position="39"/>
        <end position="50"/>
    </location>
</feature>
<dbReference type="Gene3D" id="1.25.40.20">
    <property type="entry name" value="Ankyrin repeat-containing domain"/>
    <property type="match status" value="1"/>
</dbReference>
<name>A0A8K0KBE1_LADFU</name>
<feature type="region of interest" description="Disordered" evidence="4">
    <location>
        <begin position="1"/>
        <end position="98"/>
    </location>
</feature>
<dbReference type="PROSITE" id="PS50088">
    <property type="entry name" value="ANK_REPEAT"/>
    <property type="match status" value="2"/>
</dbReference>
<dbReference type="OrthoDB" id="71307at2759"/>
<comment type="caution">
    <text evidence="5">The sequence shown here is derived from an EMBL/GenBank/DDBJ whole genome shotgun (WGS) entry which is preliminary data.</text>
</comment>
<dbReference type="EMBL" id="KZ308546">
    <property type="protein sequence ID" value="KAG8231278.1"/>
    <property type="molecule type" value="Genomic_DNA"/>
</dbReference>
<feature type="compositionally biased region" description="Low complexity" evidence="4">
    <location>
        <begin position="246"/>
        <end position="258"/>
    </location>
</feature>
<evidence type="ECO:0000256" key="1">
    <source>
        <dbReference type="ARBA" id="ARBA00022737"/>
    </source>
</evidence>
<dbReference type="GO" id="GO:0010468">
    <property type="term" value="P:regulation of gene expression"/>
    <property type="evidence" value="ECO:0007669"/>
    <property type="project" value="TreeGrafter"/>
</dbReference>
<evidence type="ECO:0008006" key="7">
    <source>
        <dbReference type="Google" id="ProtNLM"/>
    </source>
</evidence>
<dbReference type="Proteomes" id="UP000792457">
    <property type="component" value="Unassembled WGS sequence"/>
</dbReference>
<evidence type="ECO:0000313" key="5">
    <source>
        <dbReference type="EMBL" id="KAG8231278.1"/>
    </source>
</evidence>
<dbReference type="PROSITE" id="PS50297">
    <property type="entry name" value="ANK_REP_REGION"/>
    <property type="match status" value="1"/>
</dbReference>
<feature type="compositionally biased region" description="Basic and acidic residues" evidence="4">
    <location>
        <begin position="51"/>
        <end position="91"/>
    </location>
</feature>
<organism evidence="5 6">
    <name type="scientific">Ladona fulva</name>
    <name type="common">Scarce chaser dragonfly</name>
    <name type="synonym">Libellula fulva</name>
    <dbReference type="NCBI Taxonomy" id="123851"/>
    <lineage>
        <taxon>Eukaryota</taxon>
        <taxon>Metazoa</taxon>
        <taxon>Ecdysozoa</taxon>
        <taxon>Arthropoda</taxon>
        <taxon>Hexapoda</taxon>
        <taxon>Insecta</taxon>
        <taxon>Pterygota</taxon>
        <taxon>Palaeoptera</taxon>
        <taxon>Odonata</taxon>
        <taxon>Epiprocta</taxon>
        <taxon>Anisoptera</taxon>
        <taxon>Libelluloidea</taxon>
        <taxon>Libellulidae</taxon>
        <taxon>Ladona</taxon>
    </lineage>
</organism>
<keyword evidence="6" id="KW-1185">Reference proteome</keyword>
<evidence type="ECO:0000256" key="3">
    <source>
        <dbReference type="PROSITE-ProRule" id="PRU00023"/>
    </source>
</evidence>
<dbReference type="PANTHER" id="PTHR24124">
    <property type="entry name" value="ANKYRIN REPEAT FAMILY A"/>
    <property type="match status" value="1"/>
</dbReference>
<dbReference type="InterPro" id="IPR036770">
    <property type="entry name" value="Ankyrin_rpt-contain_sf"/>
</dbReference>
<evidence type="ECO:0000256" key="4">
    <source>
        <dbReference type="SAM" id="MobiDB-lite"/>
    </source>
</evidence>
<feature type="repeat" description="ANK" evidence="3">
    <location>
        <begin position="662"/>
        <end position="701"/>
    </location>
</feature>
<keyword evidence="2 3" id="KW-0040">ANK repeat</keyword>
<proteinExistence type="predicted"/>
<dbReference type="SUPFAM" id="SSF48403">
    <property type="entry name" value="Ankyrin repeat"/>
    <property type="match status" value="1"/>
</dbReference>
<feature type="repeat" description="ANK" evidence="3">
    <location>
        <begin position="571"/>
        <end position="608"/>
    </location>
</feature>
<feature type="region of interest" description="Disordered" evidence="4">
    <location>
        <begin position="226"/>
        <end position="273"/>
    </location>
</feature>
<reference evidence="5" key="1">
    <citation type="submission" date="2013-04" db="EMBL/GenBank/DDBJ databases">
        <authorList>
            <person name="Qu J."/>
            <person name="Murali S.C."/>
            <person name="Bandaranaike D."/>
            <person name="Bellair M."/>
            <person name="Blankenburg K."/>
            <person name="Chao H."/>
            <person name="Dinh H."/>
            <person name="Doddapaneni H."/>
            <person name="Downs B."/>
            <person name="Dugan-Rocha S."/>
            <person name="Elkadiri S."/>
            <person name="Gnanaolivu R.D."/>
            <person name="Hernandez B."/>
            <person name="Javaid M."/>
            <person name="Jayaseelan J.C."/>
            <person name="Lee S."/>
            <person name="Li M."/>
            <person name="Ming W."/>
            <person name="Munidasa M."/>
            <person name="Muniz J."/>
            <person name="Nguyen L."/>
            <person name="Ongeri F."/>
            <person name="Osuji N."/>
            <person name="Pu L.-L."/>
            <person name="Puazo M."/>
            <person name="Qu C."/>
            <person name="Quiroz J."/>
            <person name="Raj R."/>
            <person name="Weissenberger G."/>
            <person name="Xin Y."/>
            <person name="Zou X."/>
            <person name="Han Y."/>
            <person name="Richards S."/>
            <person name="Worley K."/>
            <person name="Muzny D."/>
            <person name="Gibbs R."/>
        </authorList>
    </citation>
    <scope>NUCLEOTIDE SEQUENCE</scope>
    <source>
        <strain evidence="5">Sampled in the wild</strain>
    </source>
</reference>
<feature type="region of interest" description="Disordered" evidence="4">
    <location>
        <begin position="396"/>
        <end position="426"/>
    </location>
</feature>
<keyword evidence="1" id="KW-0677">Repeat</keyword>
<sequence length="728" mass="80741">MKAERPTRHKPVTEEDAGSPTGGSTDDISDCLSRLAICSTDSSKPNSTQVSKEKDAEEKKESNEKDDDKEKTEKAKPKDEEKEEPEKEDVLLSRGPDPVVHKYRSQAAASQSPYPKAVHQVNHTHGGCTVYEQSPPPLCSYLPESCGNQRNIYPNVLPDLGSDFFETTETSLPINIGEYPPVGASIPDENISKIIEEVTNDPQKMKKVVEDLLTAAKTATLNIDLESSSVPRHSQESCQVVPQRHPSSSSAYSASSGSPPGPSSPNYYGKTPIFSPNVPSPQVGAYDESHMYSPPYCSNYQSSLQRPLSSCSSSSTNCSSADLDFDLNVMIRPTDREKERKVVEELEKDLPASNSDNNLAYYMASPNCLGPVPPANNPTIYLVVHDNLQLGKKKTDVITSNSSRTPRPILPKLSPSGLERSSNHSQDIRGWMPQSRVAARQSSYQLPMQEQLLQRLDPIKKMRAWTQVMSHTDETLTKVDFDGDTSLMILVCSSEILQKLEQLHALVERYKKIPGALALRNKLRQINEENGNSLIHYLCQDDKYSVLLDGLLSMKNKRGRCCFDFNKRNHEGQSPLHLAVETHNKGIPCLKIVNVLLRHGADILTKDGKQGSTALHLALSTCAPDKDLIHVLCNYSDNMTDQFIQGRQTNVKVELVNSKDLKGDTPMHIAMAYLGLMESQNPNHVIEILLKAGAVRSIRNNNGKVPLELAPENHKVEMKRLLDRYNGK</sequence>
<gene>
    <name evidence="5" type="ORF">J437_LFUL010316</name>
</gene>
<protein>
    <recommendedName>
        <fullName evidence="7">NF-kappa-B inhibitor zeta</fullName>
    </recommendedName>
</protein>
<dbReference type="AlphaFoldDB" id="A0A8K0KBE1"/>
<dbReference type="PANTHER" id="PTHR24124:SF8">
    <property type="entry name" value="OCA DOMAIN-CONTAINING PROTEIN"/>
    <property type="match status" value="1"/>
</dbReference>
<dbReference type="InterPro" id="IPR002110">
    <property type="entry name" value="Ankyrin_rpt"/>
</dbReference>
<evidence type="ECO:0000313" key="6">
    <source>
        <dbReference type="Proteomes" id="UP000792457"/>
    </source>
</evidence>
<dbReference type="GO" id="GO:0005634">
    <property type="term" value="C:nucleus"/>
    <property type="evidence" value="ECO:0007669"/>
    <property type="project" value="TreeGrafter"/>
</dbReference>
<dbReference type="Pfam" id="PF12796">
    <property type="entry name" value="Ank_2"/>
    <property type="match status" value="1"/>
</dbReference>
<reference evidence="5" key="2">
    <citation type="submission" date="2017-10" db="EMBL/GenBank/DDBJ databases">
        <title>Ladona fulva Genome sequencing and assembly.</title>
        <authorList>
            <person name="Murali S."/>
            <person name="Richards S."/>
            <person name="Bandaranaike D."/>
            <person name="Bellair M."/>
            <person name="Blankenburg K."/>
            <person name="Chao H."/>
            <person name="Dinh H."/>
            <person name="Doddapaneni H."/>
            <person name="Dugan-Rocha S."/>
            <person name="Elkadiri S."/>
            <person name="Gnanaolivu R."/>
            <person name="Hernandez B."/>
            <person name="Skinner E."/>
            <person name="Javaid M."/>
            <person name="Lee S."/>
            <person name="Li M."/>
            <person name="Ming W."/>
            <person name="Munidasa M."/>
            <person name="Muniz J."/>
            <person name="Nguyen L."/>
            <person name="Hughes D."/>
            <person name="Osuji N."/>
            <person name="Pu L.-L."/>
            <person name="Puazo M."/>
            <person name="Qu C."/>
            <person name="Quiroz J."/>
            <person name="Raj R."/>
            <person name="Weissenberger G."/>
            <person name="Xin Y."/>
            <person name="Zou X."/>
            <person name="Han Y."/>
            <person name="Worley K."/>
            <person name="Muzny D."/>
            <person name="Gibbs R."/>
        </authorList>
    </citation>
    <scope>NUCLEOTIDE SEQUENCE</scope>
    <source>
        <strain evidence="5">Sampled in the wild</strain>
    </source>
</reference>
<accession>A0A8K0KBE1</accession>
<dbReference type="SMART" id="SM00248">
    <property type="entry name" value="ANK"/>
    <property type="match status" value="4"/>
</dbReference>
<evidence type="ECO:0000256" key="2">
    <source>
        <dbReference type="ARBA" id="ARBA00023043"/>
    </source>
</evidence>
<feature type="compositionally biased region" description="Polar residues" evidence="4">
    <location>
        <begin position="226"/>
        <end position="240"/>
    </location>
</feature>